<sequence>MPPHQAYLHNIIHLHVLDPIDFHCTQPFLFAVLKELIQNAINAVETPCSARIDVLVTQYKNRLYFQIADNGPGMPDGMAAWFDAGKTGKTGARRRAGSGLDRVRQLLTWAGGEFRLAHSCATGTRAACMSLSTPTS</sequence>
<dbReference type="InterPro" id="IPR036890">
    <property type="entry name" value="HATPase_C_sf"/>
</dbReference>
<feature type="domain" description="Histidine kinase/HSP90-like ATPase" evidence="1">
    <location>
        <begin position="24"/>
        <end position="134"/>
    </location>
</feature>
<name>F7ZLQ4_ROSLO</name>
<dbReference type="eggNOG" id="COG3290">
    <property type="taxonomic scope" value="Bacteria"/>
</dbReference>
<proteinExistence type="predicted"/>
<dbReference type="EMBL" id="CP002623">
    <property type="protein sequence ID" value="AEI94105.1"/>
    <property type="molecule type" value="Genomic_DNA"/>
</dbReference>
<dbReference type="CDD" id="cd00075">
    <property type="entry name" value="HATPase"/>
    <property type="match status" value="1"/>
</dbReference>
<accession>F7ZLQ4</accession>
<reference evidence="2 3" key="1">
    <citation type="journal article" date="2011" name="BMC Genomics">
        <title>Comparative genome analysis and genome-guided physiological analysis of Roseobacter litoralis.</title>
        <authorList>
            <person name="Kalhoefer D."/>
            <person name="Thole S."/>
            <person name="Voget S."/>
            <person name="Lehmann R."/>
            <person name="Liesegang H."/>
            <person name="Wollher A."/>
            <person name="Daniel R."/>
            <person name="Simon M."/>
            <person name="Brinkhoff T."/>
        </authorList>
    </citation>
    <scope>NUCLEOTIDE SEQUENCE [LARGE SCALE GENOMIC DNA]</scope>
    <source>
        <strain evidence="3">ATCC 49566 / DSM 6996 / JCM 21268 / NBRC 15278 / OCh 149</strain>
    </source>
</reference>
<dbReference type="STRING" id="391595.RLO149_c021290"/>
<evidence type="ECO:0000313" key="3">
    <source>
        <dbReference type="Proteomes" id="UP000001353"/>
    </source>
</evidence>
<dbReference type="OrthoDB" id="9815202at2"/>
<dbReference type="RefSeq" id="WP_013962031.1">
    <property type="nucleotide sequence ID" value="NC_015730.1"/>
</dbReference>
<dbReference type="Pfam" id="PF02518">
    <property type="entry name" value="HATPase_c"/>
    <property type="match status" value="1"/>
</dbReference>
<organism evidence="2 3">
    <name type="scientific">Roseobacter litoralis (strain ATCC 49566 / DSM 6996 / JCM 21268 / NBRC 15278 / OCh 149)</name>
    <dbReference type="NCBI Taxonomy" id="391595"/>
    <lineage>
        <taxon>Bacteria</taxon>
        <taxon>Pseudomonadati</taxon>
        <taxon>Pseudomonadota</taxon>
        <taxon>Alphaproteobacteria</taxon>
        <taxon>Rhodobacterales</taxon>
        <taxon>Roseobacteraceae</taxon>
        <taxon>Roseobacter</taxon>
    </lineage>
</organism>
<dbReference type="SMART" id="SM00387">
    <property type="entry name" value="HATPase_c"/>
    <property type="match status" value="1"/>
</dbReference>
<evidence type="ECO:0000259" key="1">
    <source>
        <dbReference type="SMART" id="SM00387"/>
    </source>
</evidence>
<dbReference type="InterPro" id="IPR003594">
    <property type="entry name" value="HATPase_dom"/>
</dbReference>
<dbReference type="AlphaFoldDB" id="F7ZLQ4"/>
<dbReference type="Gene3D" id="3.30.565.10">
    <property type="entry name" value="Histidine kinase-like ATPase, C-terminal domain"/>
    <property type="match status" value="1"/>
</dbReference>
<dbReference type="KEGG" id="rli:RLO149_c021290"/>
<dbReference type="Proteomes" id="UP000001353">
    <property type="component" value="Chromosome"/>
</dbReference>
<dbReference type="HOGENOM" id="CLU_1873889_0_0_5"/>
<keyword evidence="3" id="KW-1185">Reference proteome</keyword>
<evidence type="ECO:0000313" key="2">
    <source>
        <dbReference type="EMBL" id="AEI94105.1"/>
    </source>
</evidence>
<gene>
    <name evidence="2" type="ordered locus">RLO149_c021290</name>
</gene>
<protein>
    <submittedName>
        <fullName evidence="2">HATPase-like protein</fullName>
    </submittedName>
</protein>
<dbReference type="SUPFAM" id="SSF55874">
    <property type="entry name" value="ATPase domain of HSP90 chaperone/DNA topoisomerase II/histidine kinase"/>
    <property type="match status" value="1"/>
</dbReference>